<accession>A0A553HJC1</accession>
<evidence type="ECO:0008006" key="3">
    <source>
        <dbReference type="Google" id="ProtNLM"/>
    </source>
</evidence>
<dbReference type="OrthoDB" id="3979469at2759"/>
<sequence>MPRSVLDNEEAKQAQMEAVRGAGTGALKWGAAAAVLGGFGYTMSPIYRGLTIQFKVYIQMSSMILGGMIEADARMRRYEQRVRMNRMMARNQAMWQDLMDDDELPPTNTSTPKE</sequence>
<evidence type="ECO:0000313" key="2">
    <source>
        <dbReference type="Proteomes" id="UP000319160"/>
    </source>
</evidence>
<comment type="caution">
    <text evidence="1">The sequence shown here is derived from an EMBL/GenBank/DDBJ whole genome shotgun (WGS) entry which is preliminary data.</text>
</comment>
<dbReference type="PANTHER" id="PTHR39153:SF1">
    <property type="entry name" value="AGR244WP"/>
    <property type="match status" value="1"/>
</dbReference>
<evidence type="ECO:0000313" key="1">
    <source>
        <dbReference type="EMBL" id="TRX88039.1"/>
    </source>
</evidence>
<dbReference type="AlphaFoldDB" id="A0A553HJC1"/>
<protein>
    <recommendedName>
        <fullName evidence="3">HIG1 domain-containing protein</fullName>
    </recommendedName>
</protein>
<dbReference type="InterPro" id="IPR038882">
    <property type="entry name" value="Rcf3"/>
</dbReference>
<proteinExistence type="predicted"/>
<name>A0A553HJC1_9PEZI</name>
<gene>
    <name evidence="1" type="ORF">FHL15_011094</name>
</gene>
<dbReference type="EMBL" id="VFLP01000103">
    <property type="protein sequence ID" value="TRX88039.1"/>
    <property type="molecule type" value="Genomic_DNA"/>
</dbReference>
<dbReference type="PANTHER" id="PTHR39153">
    <property type="entry name" value="AGR244WP"/>
    <property type="match status" value="1"/>
</dbReference>
<organism evidence="1 2">
    <name type="scientific">Xylaria flabelliformis</name>
    <dbReference type="NCBI Taxonomy" id="2512241"/>
    <lineage>
        <taxon>Eukaryota</taxon>
        <taxon>Fungi</taxon>
        <taxon>Dikarya</taxon>
        <taxon>Ascomycota</taxon>
        <taxon>Pezizomycotina</taxon>
        <taxon>Sordariomycetes</taxon>
        <taxon>Xylariomycetidae</taxon>
        <taxon>Xylariales</taxon>
        <taxon>Xylariaceae</taxon>
        <taxon>Xylaria</taxon>
    </lineage>
</organism>
<keyword evidence="2" id="KW-1185">Reference proteome</keyword>
<reference evidence="2" key="1">
    <citation type="submission" date="2019-06" db="EMBL/GenBank/DDBJ databases">
        <title>Draft genome sequence of the griseofulvin-producing fungus Xylaria cubensis strain G536.</title>
        <authorList>
            <person name="Mead M.E."/>
            <person name="Raja H.A."/>
            <person name="Steenwyk J.L."/>
            <person name="Knowles S.L."/>
            <person name="Oberlies N.H."/>
            <person name="Rokas A."/>
        </authorList>
    </citation>
    <scope>NUCLEOTIDE SEQUENCE [LARGE SCALE GENOMIC DNA]</scope>
    <source>
        <strain evidence="2">G536</strain>
    </source>
</reference>
<dbReference type="Proteomes" id="UP000319160">
    <property type="component" value="Unassembled WGS sequence"/>
</dbReference>